<dbReference type="InterPro" id="IPR006594">
    <property type="entry name" value="LisH"/>
</dbReference>
<reference evidence="3" key="2">
    <citation type="submission" date="2017-02" db="UniProtKB">
        <authorList>
            <consortium name="WormBaseParasite"/>
        </authorList>
    </citation>
    <scope>IDENTIFICATION</scope>
</reference>
<evidence type="ECO:0000313" key="2">
    <source>
        <dbReference type="Proteomes" id="UP000035642"/>
    </source>
</evidence>
<sequence>MSAEFKDELASFLIEKLRDTEVFKFIQSLIRESVERIIGPNTGMNVKELSEQKLICHSMIYHYLISAGYRAAAEVMQAECYELPAKPDPQYEQTKEKIREEIIMSASKAVERKHELMKVNEMLNDEVTDEEEDDEESKQGESETKLSTSSESTTAESETAPELPPLTTTRPKPEITSIKSIDFDIPLDELSDIESIAGIDQLLESGRSDSISF</sequence>
<protein>
    <submittedName>
        <fullName evidence="3">LisH domain-containing protein</fullName>
    </submittedName>
</protein>
<feature type="region of interest" description="Disordered" evidence="1">
    <location>
        <begin position="123"/>
        <end position="180"/>
    </location>
</feature>
<feature type="compositionally biased region" description="Low complexity" evidence="1">
    <location>
        <begin position="145"/>
        <end position="170"/>
    </location>
</feature>
<dbReference type="Proteomes" id="UP000035642">
    <property type="component" value="Unassembled WGS sequence"/>
</dbReference>
<evidence type="ECO:0000313" key="3">
    <source>
        <dbReference type="WBParaSite" id="ACAC_0000866001-mRNA-1"/>
    </source>
</evidence>
<reference evidence="2" key="1">
    <citation type="submission" date="2012-09" db="EMBL/GenBank/DDBJ databases">
        <authorList>
            <person name="Martin A.A."/>
        </authorList>
    </citation>
    <scope>NUCLEOTIDE SEQUENCE</scope>
</reference>
<proteinExistence type="predicted"/>
<evidence type="ECO:0000256" key="1">
    <source>
        <dbReference type="SAM" id="MobiDB-lite"/>
    </source>
</evidence>
<organism evidence="2 3">
    <name type="scientific">Angiostrongylus cantonensis</name>
    <name type="common">Rat lungworm</name>
    <dbReference type="NCBI Taxonomy" id="6313"/>
    <lineage>
        <taxon>Eukaryota</taxon>
        <taxon>Metazoa</taxon>
        <taxon>Ecdysozoa</taxon>
        <taxon>Nematoda</taxon>
        <taxon>Chromadorea</taxon>
        <taxon>Rhabditida</taxon>
        <taxon>Rhabditina</taxon>
        <taxon>Rhabditomorpha</taxon>
        <taxon>Strongyloidea</taxon>
        <taxon>Metastrongylidae</taxon>
        <taxon>Angiostrongylus</taxon>
    </lineage>
</organism>
<name>A0A0K0DD91_ANGCA</name>
<dbReference type="PROSITE" id="PS50896">
    <property type="entry name" value="LISH"/>
    <property type="match status" value="1"/>
</dbReference>
<feature type="compositionally biased region" description="Acidic residues" evidence="1">
    <location>
        <begin position="123"/>
        <end position="136"/>
    </location>
</feature>
<dbReference type="WBParaSite" id="ACAC_0000866001-mRNA-1">
    <property type="protein sequence ID" value="ACAC_0000866001-mRNA-1"/>
    <property type="gene ID" value="ACAC_0000866001"/>
</dbReference>
<dbReference type="AlphaFoldDB" id="A0A0K0DD91"/>
<accession>A0A0K0DD91</accession>
<keyword evidence="2" id="KW-1185">Reference proteome</keyword>